<evidence type="ECO:0008006" key="3">
    <source>
        <dbReference type="Google" id="ProtNLM"/>
    </source>
</evidence>
<evidence type="ECO:0000313" key="2">
    <source>
        <dbReference type="Proteomes" id="UP000322524"/>
    </source>
</evidence>
<protein>
    <recommendedName>
        <fullName evidence="3">DUF1617 family protein</fullName>
    </recommendedName>
</protein>
<proteinExistence type="predicted"/>
<evidence type="ECO:0000313" key="1">
    <source>
        <dbReference type="EMBL" id="TYS67061.1"/>
    </source>
</evidence>
<sequence>MQIKIKHEFIGEIINFLVALNVKGKQNRHRIRFVNALQDRYKQIAEEEMELIKEYAGVDDEGLPKRKDNDAFDVHDVKGFKKQQEDLFAEEFVLEGGDNHGMLKTMKSIVFNYDEEVSGRTAFVFNHLYEAFDNAKEEKESAE</sequence>
<name>A0A5D4SWM0_9BACI</name>
<dbReference type="Proteomes" id="UP000322524">
    <property type="component" value="Unassembled WGS sequence"/>
</dbReference>
<gene>
    <name evidence="1" type="ORF">FZC76_16175</name>
</gene>
<organism evidence="1 2">
    <name type="scientific">Sutcliffiella horikoshii</name>
    <dbReference type="NCBI Taxonomy" id="79883"/>
    <lineage>
        <taxon>Bacteria</taxon>
        <taxon>Bacillati</taxon>
        <taxon>Bacillota</taxon>
        <taxon>Bacilli</taxon>
        <taxon>Bacillales</taxon>
        <taxon>Bacillaceae</taxon>
        <taxon>Sutcliffiella</taxon>
    </lineage>
</organism>
<reference evidence="1 2" key="1">
    <citation type="submission" date="2019-08" db="EMBL/GenBank/DDBJ databases">
        <title>Bacillus genomes from the desert of Cuatro Cienegas, Coahuila.</title>
        <authorList>
            <person name="Olmedo-Alvarez G."/>
        </authorList>
    </citation>
    <scope>NUCLEOTIDE SEQUENCE [LARGE SCALE GENOMIC DNA]</scope>
    <source>
        <strain evidence="1 2">CH28_1T</strain>
    </source>
</reference>
<dbReference type="AlphaFoldDB" id="A0A5D4SWM0"/>
<dbReference type="EMBL" id="VTEV01000006">
    <property type="protein sequence ID" value="TYS67061.1"/>
    <property type="molecule type" value="Genomic_DNA"/>
</dbReference>
<dbReference type="OrthoDB" id="2194466at2"/>
<accession>A0A5D4SWM0</accession>
<comment type="caution">
    <text evidence="1">The sequence shown here is derived from an EMBL/GenBank/DDBJ whole genome shotgun (WGS) entry which is preliminary data.</text>
</comment>
<dbReference type="RefSeq" id="WP_148989203.1">
    <property type="nucleotide sequence ID" value="NZ_VTEV01000006.1"/>
</dbReference>